<dbReference type="GO" id="GO:0008168">
    <property type="term" value="F:methyltransferase activity"/>
    <property type="evidence" value="ECO:0007669"/>
    <property type="project" value="UniProtKB-KW"/>
</dbReference>
<dbReference type="Gene3D" id="3.40.50.150">
    <property type="entry name" value="Vaccinia Virus protein VP39"/>
    <property type="match status" value="1"/>
</dbReference>
<proteinExistence type="predicted"/>
<comment type="caution">
    <text evidence="3">The sequence shown here is derived from an EMBL/GenBank/DDBJ whole genome shotgun (WGS) entry which is preliminary data.</text>
</comment>
<dbReference type="InterPro" id="IPR007213">
    <property type="entry name" value="Ppm1/Ppm2/Tcmp"/>
</dbReference>
<dbReference type="PANTHER" id="PTHR43619">
    <property type="entry name" value="S-ADENOSYL-L-METHIONINE-DEPENDENT METHYLTRANSFERASE YKTD-RELATED"/>
    <property type="match status" value="1"/>
</dbReference>
<evidence type="ECO:0000256" key="2">
    <source>
        <dbReference type="ARBA" id="ARBA00022679"/>
    </source>
</evidence>
<accession>A0A8J3VED7</accession>
<keyword evidence="1" id="KW-0489">Methyltransferase</keyword>
<dbReference type="PANTHER" id="PTHR43619:SF2">
    <property type="entry name" value="S-ADENOSYL-L-METHIONINE-DEPENDENT METHYLTRANSFERASES SUPERFAMILY PROTEIN"/>
    <property type="match status" value="1"/>
</dbReference>
<evidence type="ECO:0000313" key="4">
    <source>
        <dbReference type="Proteomes" id="UP000612899"/>
    </source>
</evidence>
<gene>
    <name evidence="3" type="ORF">Rhe02_10050</name>
</gene>
<dbReference type="Proteomes" id="UP000612899">
    <property type="component" value="Unassembled WGS sequence"/>
</dbReference>
<evidence type="ECO:0000256" key="1">
    <source>
        <dbReference type="ARBA" id="ARBA00022603"/>
    </source>
</evidence>
<name>A0A8J3VED7_9ACTN</name>
<protein>
    <recommendedName>
        <fullName evidence="5">S-adenosyl-L-methionine-dependent methyltransferase</fullName>
    </recommendedName>
</protein>
<dbReference type="AlphaFoldDB" id="A0A8J3VED7"/>
<reference evidence="3" key="1">
    <citation type="submission" date="2021-01" db="EMBL/GenBank/DDBJ databases">
        <title>Whole genome shotgun sequence of Rhizocola hellebori NBRC 109834.</title>
        <authorList>
            <person name="Komaki H."/>
            <person name="Tamura T."/>
        </authorList>
    </citation>
    <scope>NUCLEOTIDE SEQUENCE</scope>
    <source>
        <strain evidence="3">NBRC 109834</strain>
    </source>
</reference>
<keyword evidence="2" id="KW-0808">Transferase</keyword>
<dbReference type="EMBL" id="BONY01000005">
    <property type="protein sequence ID" value="GIH02938.1"/>
    <property type="molecule type" value="Genomic_DNA"/>
</dbReference>
<dbReference type="Pfam" id="PF04072">
    <property type="entry name" value="LCM"/>
    <property type="match status" value="1"/>
</dbReference>
<sequence>MDILDAVQATAYLAAAGRAEADPFAGLFLEAMDDSSRALAASGRGEVLARTRLLDVMLLDLLRVAPGSAVVNVGAGLCARPYRLDLSACRETIEIDALPVLQFKDSILSGYQASCPLRRIPGDARSLPPLPAPAIVLTEGLLVYLTHDEIAALATALAALPGPVDWLADIVSTDSAAAMKTLAAQANSPLTLSGLDSLRVFEGAGWTVHDYRALPVNRPPGRPSPPGKASHRIVDGVIHLRLSH</sequence>
<dbReference type="InterPro" id="IPR029063">
    <property type="entry name" value="SAM-dependent_MTases_sf"/>
</dbReference>
<dbReference type="GO" id="GO:0032259">
    <property type="term" value="P:methylation"/>
    <property type="evidence" value="ECO:0007669"/>
    <property type="project" value="UniProtKB-KW"/>
</dbReference>
<dbReference type="RefSeq" id="WP_203906871.1">
    <property type="nucleotide sequence ID" value="NZ_BONY01000005.1"/>
</dbReference>
<evidence type="ECO:0000313" key="3">
    <source>
        <dbReference type="EMBL" id="GIH02938.1"/>
    </source>
</evidence>
<dbReference type="SUPFAM" id="SSF53335">
    <property type="entry name" value="S-adenosyl-L-methionine-dependent methyltransferases"/>
    <property type="match status" value="1"/>
</dbReference>
<keyword evidence="4" id="KW-1185">Reference proteome</keyword>
<evidence type="ECO:0008006" key="5">
    <source>
        <dbReference type="Google" id="ProtNLM"/>
    </source>
</evidence>
<organism evidence="3 4">
    <name type="scientific">Rhizocola hellebori</name>
    <dbReference type="NCBI Taxonomy" id="1392758"/>
    <lineage>
        <taxon>Bacteria</taxon>
        <taxon>Bacillati</taxon>
        <taxon>Actinomycetota</taxon>
        <taxon>Actinomycetes</taxon>
        <taxon>Micromonosporales</taxon>
        <taxon>Micromonosporaceae</taxon>
        <taxon>Rhizocola</taxon>
    </lineage>
</organism>